<proteinExistence type="predicted"/>
<reference evidence="2" key="1">
    <citation type="journal article" date="2023" name="Front. Plant Sci.">
        <title>Chromosomal-level genome assembly of Melastoma candidum provides insights into trichome evolution.</title>
        <authorList>
            <person name="Zhong Y."/>
            <person name="Wu W."/>
            <person name="Sun C."/>
            <person name="Zou P."/>
            <person name="Liu Y."/>
            <person name="Dai S."/>
            <person name="Zhou R."/>
        </authorList>
    </citation>
    <scope>NUCLEOTIDE SEQUENCE [LARGE SCALE GENOMIC DNA]</scope>
</reference>
<protein>
    <submittedName>
        <fullName evidence="1">Uncharacterized protein</fullName>
    </submittedName>
</protein>
<dbReference type="Proteomes" id="UP001057402">
    <property type="component" value="Chromosome 3"/>
</dbReference>
<organism evidence="1 2">
    <name type="scientific">Melastoma candidum</name>
    <dbReference type="NCBI Taxonomy" id="119954"/>
    <lineage>
        <taxon>Eukaryota</taxon>
        <taxon>Viridiplantae</taxon>
        <taxon>Streptophyta</taxon>
        <taxon>Embryophyta</taxon>
        <taxon>Tracheophyta</taxon>
        <taxon>Spermatophyta</taxon>
        <taxon>Magnoliopsida</taxon>
        <taxon>eudicotyledons</taxon>
        <taxon>Gunneridae</taxon>
        <taxon>Pentapetalae</taxon>
        <taxon>rosids</taxon>
        <taxon>malvids</taxon>
        <taxon>Myrtales</taxon>
        <taxon>Melastomataceae</taxon>
        <taxon>Melastomatoideae</taxon>
        <taxon>Melastomateae</taxon>
        <taxon>Melastoma</taxon>
    </lineage>
</organism>
<sequence>MEGKDKAMMEVYLGKQICNVVGSDRPDRVERHERLSRWKERLGTTGFEPVAIRSNAYKQASVLLGMYEGRDGCRVEELNGCLTFG</sequence>
<keyword evidence="2" id="KW-1185">Reference proteome</keyword>
<dbReference type="EMBL" id="CM042882">
    <property type="protein sequence ID" value="KAI4381465.1"/>
    <property type="molecule type" value="Genomic_DNA"/>
</dbReference>
<evidence type="ECO:0000313" key="1">
    <source>
        <dbReference type="EMBL" id="KAI4381465.1"/>
    </source>
</evidence>
<name>A0ACB9RQX7_9MYRT</name>
<evidence type="ECO:0000313" key="2">
    <source>
        <dbReference type="Proteomes" id="UP001057402"/>
    </source>
</evidence>
<accession>A0ACB9RQX7</accession>
<comment type="caution">
    <text evidence="1">The sequence shown here is derived from an EMBL/GenBank/DDBJ whole genome shotgun (WGS) entry which is preliminary data.</text>
</comment>
<gene>
    <name evidence="1" type="ORF">MLD38_007534</name>
</gene>